<dbReference type="Gene3D" id="2.115.10.20">
    <property type="entry name" value="Glycosyl hydrolase domain, family 43"/>
    <property type="match status" value="1"/>
</dbReference>
<dbReference type="GO" id="GO:0004553">
    <property type="term" value="F:hydrolase activity, hydrolyzing O-glycosyl compounds"/>
    <property type="evidence" value="ECO:0007669"/>
    <property type="project" value="InterPro"/>
</dbReference>
<dbReference type="InterPro" id="IPR023296">
    <property type="entry name" value="Glyco_hydro_beta-prop_sf"/>
</dbReference>
<proteinExistence type="inferred from homology"/>
<feature type="domain" description="Beta-xylosidase C-terminal Concanavalin A-like" evidence="7">
    <location>
        <begin position="331"/>
        <end position="512"/>
    </location>
</feature>
<feature type="active site" description="Proton acceptor" evidence="4">
    <location>
        <position position="14"/>
    </location>
</feature>
<evidence type="ECO:0000313" key="8">
    <source>
        <dbReference type="EMBL" id="KAF2128769.1"/>
    </source>
</evidence>
<comment type="similarity">
    <text evidence="1 6">Belongs to the glycosyl hydrolase 43 family.</text>
</comment>
<dbReference type="PANTHER" id="PTHR42812">
    <property type="entry name" value="BETA-XYLOSIDASE"/>
    <property type="match status" value="1"/>
</dbReference>
<gene>
    <name evidence="8" type="ORF">P153DRAFT_367117</name>
</gene>
<name>A0A6A6AAF2_9PLEO</name>
<dbReference type="GeneID" id="54408624"/>
<dbReference type="Pfam" id="PF04616">
    <property type="entry name" value="Glyco_hydro_43"/>
    <property type="match status" value="1"/>
</dbReference>
<evidence type="ECO:0000256" key="1">
    <source>
        <dbReference type="ARBA" id="ARBA00009865"/>
    </source>
</evidence>
<feature type="site" description="Important for catalytic activity, responsible for pKa modulation of the active site Glu and correct orientation of both the proton donor and substrate" evidence="5">
    <location>
        <position position="142"/>
    </location>
</feature>
<organism evidence="8 9">
    <name type="scientific">Dothidotthia symphoricarpi CBS 119687</name>
    <dbReference type="NCBI Taxonomy" id="1392245"/>
    <lineage>
        <taxon>Eukaryota</taxon>
        <taxon>Fungi</taxon>
        <taxon>Dikarya</taxon>
        <taxon>Ascomycota</taxon>
        <taxon>Pezizomycotina</taxon>
        <taxon>Dothideomycetes</taxon>
        <taxon>Pleosporomycetidae</taxon>
        <taxon>Pleosporales</taxon>
        <taxon>Dothidotthiaceae</taxon>
        <taxon>Dothidotthia</taxon>
    </lineage>
</organism>
<accession>A0A6A6AAF2</accession>
<evidence type="ECO:0000256" key="3">
    <source>
        <dbReference type="ARBA" id="ARBA00023295"/>
    </source>
</evidence>
<keyword evidence="9" id="KW-1185">Reference proteome</keyword>
<dbReference type="OrthoDB" id="408373at2759"/>
<dbReference type="EMBL" id="ML977507">
    <property type="protein sequence ID" value="KAF2128769.1"/>
    <property type="molecule type" value="Genomic_DNA"/>
</dbReference>
<dbReference type="PANTHER" id="PTHR42812:SF12">
    <property type="entry name" value="BETA-XYLOSIDASE-RELATED"/>
    <property type="match status" value="1"/>
</dbReference>
<feature type="active site" description="Proton donor" evidence="4">
    <location>
        <position position="196"/>
    </location>
</feature>
<evidence type="ECO:0000256" key="6">
    <source>
        <dbReference type="RuleBase" id="RU361187"/>
    </source>
</evidence>
<evidence type="ECO:0000256" key="4">
    <source>
        <dbReference type="PIRSR" id="PIRSR606710-1"/>
    </source>
</evidence>
<dbReference type="Proteomes" id="UP000799771">
    <property type="component" value="Unassembled WGS sequence"/>
</dbReference>
<dbReference type="Gene3D" id="2.60.120.200">
    <property type="match status" value="1"/>
</dbReference>
<sequence length="513" mass="57264">MNTLNPIIPGFSPDPSLVLVDGTYFLVNSSFHMYPGLPIYTSQDLVHWKQIGNAIDRPSQLSLKKSSTFVHVVGESDGLVATGGLYAPTLRHNNGTFYIVCTNLIHHTNGAPPVMSNFIISTTDIWGGKWSDPIPFDFYGIDPSLFFDADGKSFICGSAYPGPSTRIALFEIDLATGKKLSKEIDIWTGTGGIYPEGPHIYFHNTFYYVMVAEGGTLEDHMVTMARSKDIWGPYESCPRNPVLTARGTDEYVQCTGHCEAFEDQQGGWWGFCLGIRMKKKDEGRYVLGRETFLTKGNWSEDGWLEFDRVKMDLKIPGVKVKEEQRLTAAPGVDFLYIRDPELSYYSISDDCKNFELTSSPFDLDTPEHSPTFLGKRQRQLNGTSSVTITNLQQVGSNRDHCAGLAVYKDEYRFLRICYSPWTSTIAFEVRNKVSAINRSLVHRIRGSPNTLRLVLKYTDMEYEASYSVDGAKSIVSGTADTMDLSEMDFVGPIIGLFVTGEGGEVCFKDFEVA</sequence>
<evidence type="ECO:0000313" key="9">
    <source>
        <dbReference type="Proteomes" id="UP000799771"/>
    </source>
</evidence>
<dbReference type="InterPro" id="IPR006710">
    <property type="entry name" value="Glyco_hydro_43"/>
</dbReference>
<dbReference type="SUPFAM" id="SSF49899">
    <property type="entry name" value="Concanavalin A-like lectins/glucanases"/>
    <property type="match status" value="1"/>
</dbReference>
<dbReference type="SUPFAM" id="SSF75005">
    <property type="entry name" value="Arabinanase/levansucrase/invertase"/>
    <property type="match status" value="1"/>
</dbReference>
<dbReference type="GO" id="GO:0005975">
    <property type="term" value="P:carbohydrate metabolic process"/>
    <property type="evidence" value="ECO:0007669"/>
    <property type="project" value="InterPro"/>
</dbReference>
<dbReference type="RefSeq" id="XP_033523158.1">
    <property type="nucleotide sequence ID" value="XM_033668192.1"/>
</dbReference>
<evidence type="ECO:0000259" key="7">
    <source>
        <dbReference type="Pfam" id="PF17851"/>
    </source>
</evidence>
<reference evidence="8" key="1">
    <citation type="journal article" date="2020" name="Stud. Mycol.">
        <title>101 Dothideomycetes genomes: a test case for predicting lifestyles and emergence of pathogens.</title>
        <authorList>
            <person name="Haridas S."/>
            <person name="Albert R."/>
            <person name="Binder M."/>
            <person name="Bloem J."/>
            <person name="Labutti K."/>
            <person name="Salamov A."/>
            <person name="Andreopoulos B."/>
            <person name="Baker S."/>
            <person name="Barry K."/>
            <person name="Bills G."/>
            <person name="Bluhm B."/>
            <person name="Cannon C."/>
            <person name="Castanera R."/>
            <person name="Culley D."/>
            <person name="Daum C."/>
            <person name="Ezra D."/>
            <person name="Gonzalez J."/>
            <person name="Henrissat B."/>
            <person name="Kuo A."/>
            <person name="Liang C."/>
            <person name="Lipzen A."/>
            <person name="Lutzoni F."/>
            <person name="Magnuson J."/>
            <person name="Mondo S."/>
            <person name="Nolan M."/>
            <person name="Ohm R."/>
            <person name="Pangilinan J."/>
            <person name="Park H.-J."/>
            <person name="Ramirez L."/>
            <person name="Alfaro M."/>
            <person name="Sun H."/>
            <person name="Tritt A."/>
            <person name="Yoshinaga Y."/>
            <person name="Zwiers L.-H."/>
            <person name="Turgeon B."/>
            <person name="Goodwin S."/>
            <person name="Spatafora J."/>
            <person name="Crous P."/>
            <person name="Grigoriev I."/>
        </authorList>
    </citation>
    <scope>NUCLEOTIDE SEQUENCE</scope>
    <source>
        <strain evidence="8">CBS 119687</strain>
    </source>
</reference>
<protein>
    <submittedName>
        <fullName evidence="8">Glycoside hydrolase family 43 protein</fullName>
    </submittedName>
</protein>
<dbReference type="AlphaFoldDB" id="A0A6A6AAF2"/>
<keyword evidence="3 6" id="KW-0326">Glycosidase</keyword>
<evidence type="ECO:0000256" key="2">
    <source>
        <dbReference type="ARBA" id="ARBA00022801"/>
    </source>
</evidence>
<dbReference type="CDD" id="cd18617">
    <property type="entry name" value="GH43_XynB-like"/>
    <property type="match status" value="1"/>
</dbReference>
<keyword evidence="2 6" id="KW-0378">Hydrolase</keyword>
<dbReference type="InterPro" id="IPR051795">
    <property type="entry name" value="Glycosyl_Hydrlase_43"/>
</dbReference>
<dbReference type="Pfam" id="PF17851">
    <property type="entry name" value="GH43_C2"/>
    <property type="match status" value="1"/>
</dbReference>
<dbReference type="InterPro" id="IPR041542">
    <property type="entry name" value="GH43_C2"/>
</dbReference>
<dbReference type="InterPro" id="IPR013320">
    <property type="entry name" value="ConA-like_dom_sf"/>
</dbReference>
<evidence type="ECO:0000256" key="5">
    <source>
        <dbReference type="PIRSR" id="PIRSR606710-2"/>
    </source>
</evidence>